<feature type="domain" description="TM2" evidence="7">
    <location>
        <begin position="274"/>
        <end position="320"/>
    </location>
</feature>
<evidence type="ECO:0000256" key="2">
    <source>
        <dbReference type="ARBA" id="ARBA00022692"/>
    </source>
</evidence>
<protein>
    <submittedName>
        <fullName evidence="8">TM2 domain-containing protein</fullName>
    </submittedName>
</protein>
<keyword evidence="9" id="KW-1185">Reference proteome</keyword>
<organism evidence="8 9">
    <name type="scientific">Rubneribacter badeniensis</name>
    <dbReference type="NCBI Taxonomy" id="2070688"/>
    <lineage>
        <taxon>Bacteria</taxon>
        <taxon>Bacillati</taxon>
        <taxon>Actinomycetota</taxon>
        <taxon>Coriobacteriia</taxon>
        <taxon>Eggerthellales</taxon>
        <taxon>Eggerthellaceae</taxon>
        <taxon>Rubneribacter</taxon>
    </lineage>
</organism>
<dbReference type="GO" id="GO:0016020">
    <property type="term" value="C:membrane"/>
    <property type="evidence" value="ECO:0007669"/>
    <property type="project" value="UniProtKB-SubCell"/>
</dbReference>
<feature type="region of interest" description="Disordered" evidence="5">
    <location>
        <begin position="27"/>
        <end position="250"/>
    </location>
</feature>
<feature type="compositionally biased region" description="Low complexity" evidence="5">
    <location>
        <begin position="113"/>
        <end position="129"/>
    </location>
</feature>
<feature type="compositionally biased region" description="Low complexity" evidence="5">
    <location>
        <begin position="218"/>
        <end position="246"/>
    </location>
</feature>
<dbReference type="AlphaFoldDB" id="A0A2K2U6S0"/>
<accession>A0A2K2U6S0</accession>
<dbReference type="Pfam" id="PF05154">
    <property type="entry name" value="TM2"/>
    <property type="match status" value="1"/>
</dbReference>
<reference evidence="8 9" key="1">
    <citation type="journal article" date="2018" name="Int. J. Syst. Evol. Microbiol.">
        <title>Rubneribacter badeniensis gen. nov., sp. nov. and Enteroscipio rubneri gen. nov., sp. nov., new members of the Eggerthellaceae isolated from human faeces.</title>
        <authorList>
            <person name="Danylec N."/>
            <person name="Gobl A."/>
            <person name="Stoll D.A."/>
            <person name="Hetzer B."/>
            <person name="Kulling S.E."/>
            <person name="Huch M."/>
        </authorList>
    </citation>
    <scope>NUCLEOTIDE SEQUENCE [LARGE SCALE GENOMIC DNA]</scope>
    <source>
        <strain evidence="8 9">ResAG-85</strain>
    </source>
</reference>
<evidence type="ECO:0000256" key="6">
    <source>
        <dbReference type="SAM" id="Phobius"/>
    </source>
</evidence>
<comment type="caution">
    <text evidence="8">The sequence shown here is derived from an EMBL/GenBank/DDBJ whole genome shotgun (WGS) entry which is preliminary data.</text>
</comment>
<feature type="compositionally biased region" description="Low complexity" evidence="5">
    <location>
        <begin position="27"/>
        <end position="38"/>
    </location>
</feature>
<evidence type="ECO:0000256" key="3">
    <source>
        <dbReference type="ARBA" id="ARBA00022989"/>
    </source>
</evidence>
<evidence type="ECO:0000256" key="4">
    <source>
        <dbReference type="ARBA" id="ARBA00023136"/>
    </source>
</evidence>
<proteinExistence type="predicted"/>
<feature type="transmembrane region" description="Helical" evidence="6">
    <location>
        <begin position="278"/>
        <end position="297"/>
    </location>
</feature>
<evidence type="ECO:0000313" key="8">
    <source>
        <dbReference type="EMBL" id="PNV65908.1"/>
    </source>
</evidence>
<dbReference type="InterPro" id="IPR007829">
    <property type="entry name" value="TM2"/>
</dbReference>
<dbReference type="Proteomes" id="UP000236488">
    <property type="component" value="Unassembled WGS sequence"/>
</dbReference>
<evidence type="ECO:0000256" key="1">
    <source>
        <dbReference type="ARBA" id="ARBA00004141"/>
    </source>
</evidence>
<keyword evidence="2 6" id="KW-0812">Transmembrane</keyword>
<feature type="compositionally biased region" description="Acidic residues" evidence="5">
    <location>
        <begin position="103"/>
        <end position="112"/>
    </location>
</feature>
<comment type="subcellular location">
    <subcellularLocation>
        <location evidence="1">Membrane</location>
        <topology evidence="1">Multi-pass membrane protein</topology>
    </subcellularLocation>
</comment>
<evidence type="ECO:0000259" key="7">
    <source>
        <dbReference type="Pfam" id="PF05154"/>
    </source>
</evidence>
<dbReference type="EMBL" id="PPEL01000013">
    <property type="protein sequence ID" value="PNV65908.1"/>
    <property type="molecule type" value="Genomic_DNA"/>
</dbReference>
<keyword evidence="3 6" id="KW-1133">Transmembrane helix</keyword>
<feature type="compositionally biased region" description="Low complexity" evidence="5">
    <location>
        <begin position="70"/>
        <end position="102"/>
    </location>
</feature>
<feature type="transmembrane region" description="Helical" evidence="6">
    <location>
        <begin position="304"/>
        <end position="331"/>
    </location>
</feature>
<dbReference type="RefSeq" id="WP_103262695.1">
    <property type="nucleotide sequence ID" value="NZ_PPEL01000013.1"/>
</dbReference>
<feature type="region of interest" description="Disordered" evidence="5">
    <location>
        <begin position="1"/>
        <end position="20"/>
    </location>
</feature>
<gene>
    <name evidence="8" type="ORF">C2L80_04045</name>
</gene>
<keyword evidence="4 6" id="KW-0472">Membrane</keyword>
<sequence>MATNEPLSSAADEVAAAEAELKAAQERLAAAKARMAAESAEDAAADDRGDERDDAAHDERSGDELGGGSADTEATAVAVAEADASEAPGMAESSGAAASEAADVSDDSDDSDAAGAAGAEAPNPGVAAVRTTEDIAEPSSAGDVPSAVGPEGASCVPTPPAPVDASSSSNAPRQEPSATVGEPDWVPYSTAQIPTPPSYGSPVRHPGDAVFHQPPAPAGYGYAPPQPQYQAQPQPSAQQPPHAGPGAVPPQQPYYGYAQQPYYQQPYAQPVVSTKDHVAAGLLAIFLGPLGIHKFYLGYNTAGFIMLAVSIVGGLLTLSLAMWVIWVISIIEGILYLTKSQTEFEQMYVLNKREWF</sequence>
<evidence type="ECO:0000256" key="5">
    <source>
        <dbReference type="SAM" id="MobiDB-lite"/>
    </source>
</evidence>
<feature type="compositionally biased region" description="Basic and acidic residues" evidence="5">
    <location>
        <begin position="45"/>
        <end position="63"/>
    </location>
</feature>
<evidence type="ECO:0000313" key="9">
    <source>
        <dbReference type="Proteomes" id="UP000236488"/>
    </source>
</evidence>
<name>A0A2K2U6S0_9ACTN</name>